<dbReference type="Proteomes" id="UP000805193">
    <property type="component" value="Unassembled WGS sequence"/>
</dbReference>
<name>A0AC60QX44_IXOPE</name>
<comment type="caution">
    <text evidence="1">The sequence shown here is derived from an EMBL/GenBank/DDBJ whole genome shotgun (WGS) entry which is preliminary data.</text>
</comment>
<gene>
    <name evidence="1" type="ORF">HPB47_015424</name>
</gene>
<evidence type="ECO:0000313" key="1">
    <source>
        <dbReference type="EMBL" id="KAG0442975.1"/>
    </source>
</evidence>
<reference evidence="1 2" key="1">
    <citation type="journal article" date="2020" name="Cell">
        <title>Large-Scale Comparative Analyses of Tick Genomes Elucidate Their Genetic Diversity and Vector Capacities.</title>
        <authorList>
            <consortium name="Tick Genome and Microbiome Consortium (TIGMIC)"/>
            <person name="Jia N."/>
            <person name="Wang J."/>
            <person name="Shi W."/>
            <person name="Du L."/>
            <person name="Sun Y."/>
            <person name="Zhan W."/>
            <person name="Jiang J.F."/>
            <person name="Wang Q."/>
            <person name="Zhang B."/>
            <person name="Ji P."/>
            <person name="Bell-Sakyi L."/>
            <person name="Cui X.M."/>
            <person name="Yuan T.T."/>
            <person name="Jiang B.G."/>
            <person name="Yang W.F."/>
            <person name="Lam T.T."/>
            <person name="Chang Q.C."/>
            <person name="Ding S.J."/>
            <person name="Wang X.J."/>
            <person name="Zhu J.G."/>
            <person name="Ruan X.D."/>
            <person name="Zhao L."/>
            <person name="Wei J.T."/>
            <person name="Ye R.Z."/>
            <person name="Que T.C."/>
            <person name="Du C.H."/>
            <person name="Zhou Y.H."/>
            <person name="Cheng J.X."/>
            <person name="Dai P.F."/>
            <person name="Guo W.B."/>
            <person name="Han X.H."/>
            <person name="Huang E.J."/>
            <person name="Li L.F."/>
            <person name="Wei W."/>
            <person name="Gao Y.C."/>
            <person name="Liu J.Z."/>
            <person name="Shao H.Z."/>
            <person name="Wang X."/>
            <person name="Wang C.C."/>
            <person name="Yang T.C."/>
            <person name="Huo Q.B."/>
            <person name="Li W."/>
            <person name="Chen H.Y."/>
            <person name="Chen S.E."/>
            <person name="Zhou L.G."/>
            <person name="Ni X.B."/>
            <person name="Tian J.H."/>
            <person name="Sheng Y."/>
            <person name="Liu T."/>
            <person name="Pan Y.S."/>
            <person name="Xia L.Y."/>
            <person name="Li J."/>
            <person name="Zhao F."/>
            <person name="Cao W.C."/>
        </authorList>
    </citation>
    <scope>NUCLEOTIDE SEQUENCE [LARGE SCALE GENOMIC DNA]</scope>
    <source>
        <strain evidence="1">Iper-2018</strain>
    </source>
</reference>
<evidence type="ECO:0000313" key="2">
    <source>
        <dbReference type="Proteomes" id="UP000805193"/>
    </source>
</evidence>
<proteinExistence type="predicted"/>
<organism evidence="1 2">
    <name type="scientific">Ixodes persulcatus</name>
    <name type="common">Taiga tick</name>
    <dbReference type="NCBI Taxonomy" id="34615"/>
    <lineage>
        <taxon>Eukaryota</taxon>
        <taxon>Metazoa</taxon>
        <taxon>Ecdysozoa</taxon>
        <taxon>Arthropoda</taxon>
        <taxon>Chelicerata</taxon>
        <taxon>Arachnida</taxon>
        <taxon>Acari</taxon>
        <taxon>Parasitiformes</taxon>
        <taxon>Ixodida</taxon>
        <taxon>Ixodoidea</taxon>
        <taxon>Ixodidae</taxon>
        <taxon>Ixodinae</taxon>
        <taxon>Ixodes</taxon>
    </lineage>
</organism>
<keyword evidence="2" id="KW-1185">Reference proteome</keyword>
<protein>
    <submittedName>
        <fullName evidence="1">Uncharacterized protein</fullName>
    </submittedName>
</protein>
<accession>A0AC60QX44</accession>
<sequence>MPGPLLLDLDIIPGRVEPEADSSDTSDEEGNSSESEDMSDEPDFLDRSYRPNDSLNSDDEPDSSDTSACSDDSATSDVTHEEGNCDSSSAEVDPIKEKKYLVSASMLMQLFAVCIQCLAPTRTKLRHQGTFVHAVITCVRGHKNEWQNQALVNGKALLNILLPAAVTYSGASPTRVLRLLSSIGVAVLRKSQFYKVQGCLVFPAATKAWRAEQTTLLAAMHGRRLHLAGDGRADSPGYSAKYGTYSLLDTDANKILHFEIVQVLVHATQSCPYCRQHAAAILQQYRIGTMSNVGAFSVLQASRLVLRWPCMHIFLFLGIGSKMAIAGKTKRNNILNAWVKTVRAHVYWCAQTSDDCGALVLAKWMSVMRHVINVHEHPNSLYPACTHAPIEHRRWLQEVSQVNMVPFLITGTEPYMALQKILTSAQLLKDVPRLSGDGQTYRLESFHSLLIRFTPKSTHFWFDGMEARTAIAVMHYNQNSDRKQATTKENKKRFALRYPKSRKGEWSVQRIMETASYDYVQRLLHCCLDLAEASRTYREATAANGPRPRRPPLCSVAQRPNKEAAVLAHRSRFHTQE</sequence>
<dbReference type="EMBL" id="JABSTQ010004021">
    <property type="protein sequence ID" value="KAG0442975.1"/>
    <property type="molecule type" value="Genomic_DNA"/>
</dbReference>